<dbReference type="EMBL" id="JBANAX010000090">
    <property type="protein sequence ID" value="KAL1222772.1"/>
    <property type="molecule type" value="Genomic_DNA"/>
</dbReference>
<keyword evidence="3" id="KW-1185">Reference proteome</keyword>
<gene>
    <name evidence="2" type="ORF">V5N11_022083</name>
</gene>
<evidence type="ECO:0000259" key="1">
    <source>
        <dbReference type="Pfam" id="PF00931"/>
    </source>
</evidence>
<reference evidence="2 3" key="1">
    <citation type="submission" date="2024-04" db="EMBL/GenBank/DDBJ databases">
        <title>Genome assembly C_amara_ONT_v2.</title>
        <authorList>
            <person name="Yant L."/>
            <person name="Moore C."/>
            <person name="Slenker M."/>
        </authorList>
    </citation>
    <scope>NUCLEOTIDE SEQUENCE [LARGE SCALE GENOMIC DNA]</scope>
    <source>
        <tissue evidence="2">Leaf</tissue>
    </source>
</reference>
<dbReference type="InterPro" id="IPR002182">
    <property type="entry name" value="NB-ARC"/>
</dbReference>
<dbReference type="Pfam" id="PF00931">
    <property type="entry name" value="NB-ARC"/>
    <property type="match status" value="1"/>
</dbReference>
<dbReference type="AlphaFoldDB" id="A0ABD1BZW5"/>
<comment type="caution">
    <text evidence="2">The sequence shown here is derived from an EMBL/GenBank/DDBJ whole genome shotgun (WGS) entry which is preliminary data.</text>
</comment>
<evidence type="ECO:0000313" key="3">
    <source>
        <dbReference type="Proteomes" id="UP001558713"/>
    </source>
</evidence>
<proteinExistence type="predicted"/>
<organism evidence="2 3">
    <name type="scientific">Cardamine amara subsp. amara</name>
    <dbReference type="NCBI Taxonomy" id="228776"/>
    <lineage>
        <taxon>Eukaryota</taxon>
        <taxon>Viridiplantae</taxon>
        <taxon>Streptophyta</taxon>
        <taxon>Embryophyta</taxon>
        <taxon>Tracheophyta</taxon>
        <taxon>Spermatophyta</taxon>
        <taxon>Magnoliopsida</taxon>
        <taxon>eudicotyledons</taxon>
        <taxon>Gunneridae</taxon>
        <taxon>Pentapetalae</taxon>
        <taxon>rosids</taxon>
        <taxon>malvids</taxon>
        <taxon>Brassicales</taxon>
        <taxon>Brassicaceae</taxon>
        <taxon>Cardamineae</taxon>
        <taxon>Cardamine</taxon>
    </lineage>
</organism>
<feature type="domain" description="NB-ARC" evidence="1">
    <location>
        <begin position="50"/>
        <end position="101"/>
    </location>
</feature>
<evidence type="ECO:0000313" key="2">
    <source>
        <dbReference type="EMBL" id="KAL1222772.1"/>
    </source>
</evidence>
<dbReference type="Proteomes" id="UP001558713">
    <property type="component" value="Unassembled WGS sequence"/>
</dbReference>
<sequence>MTLSDDILMDSQQFTRKDVWQRILQDIRPHDEDIRQMDEYAIQGELFKPVFPQKGGWRILLTSRNESVGLHADPTCFSFKSTTLTPEESWILCLKIVFPRRERELNLGLMKN</sequence>
<accession>A0ABD1BZW5</accession>
<protein>
    <submittedName>
        <fullName evidence="2">Disease resistance protein RPH8A</fullName>
    </submittedName>
</protein>
<name>A0ABD1BZW5_CARAN</name>